<dbReference type="eggNOG" id="ENOG5031S92">
    <property type="taxonomic scope" value="Bacteria"/>
</dbReference>
<organism evidence="3 4">
    <name type="scientific">Polaribacter irgensii 23-P</name>
    <dbReference type="NCBI Taxonomy" id="313594"/>
    <lineage>
        <taxon>Bacteria</taxon>
        <taxon>Pseudomonadati</taxon>
        <taxon>Bacteroidota</taxon>
        <taxon>Flavobacteriia</taxon>
        <taxon>Flavobacteriales</taxon>
        <taxon>Flavobacteriaceae</taxon>
    </lineage>
</organism>
<keyword evidence="4" id="KW-1185">Reference proteome</keyword>
<name>A4BXC6_9FLAO</name>
<dbReference type="Gene3D" id="2.160.20.120">
    <property type="match status" value="1"/>
</dbReference>
<dbReference type="AlphaFoldDB" id="A4BXC6"/>
<evidence type="ECO:0000256" key="1">
    <source>
        <dbReference type="SAM" id="SignalP"/>
    </source>
</evidence>
<evidence type="ECO:0000313" key="4">
    <source>
        <dbReference type="Proteomes" id="UP000003053"/>
    </source>
</evidence>
<sequence>MKKISFVCALFFSTLFFAQSTVVQNIGDFTTLKVYNGIVVELIKSTEQKIEITGEKSEIVKIKNVNKTLKLSLPFSLKPANNFADGMVLIKLYYNSNINLIDVNQGATLTGKDFFQDKVELNAQERGFINLTVKTTYLVIRATSGGIIKASGTTKSQEVDVDLYGIYHGFNLESLGNSHVKAGTGAKAEISAVETLNASVSFGGTIFYKGSPTVVKDKKVIGGIIEQKNE</sequence>
<dbReference type="RefSeq" id="WP_004569415.1">
    <property type="nucleotide sequence ID" value="NZ_CH724148.1"/>
</dbReference>
<feature type="signal peptide" evidence="1">
    <location>
        <begin position="1"/>
        <end position="18"/>
    </location>
</feature>
<feature type="chain" id="PRO_5002666803" description="Putative auto-transporter adhesin head GIN domain-containing protein" evidence="1">
    <location>
        <begin position="19"/>
        <end position="230"/>
    </location>
</feature>
<dbReference type="EMBL" id="AAOG01000001">
    <property type="protein sequence ID" value="EAR13617.1"/>
    <property type="molecule type" value="Genomic_DNA"/>
</dbReference>
<dbReference type="OrthoDB" id="704821at2"/>
<protein>
    <recommendedName>
        <fullName evidence="2">Putative auto-transporter adhesin head GIN domain-containing protein</fullName>
    </recommendedName>
</protein>
<accession>A4BXC6</accession>
<dbReference type="STRING" id="313594.PI23P_03947"/>
<evidence type="ECO:0000313" key="3">
    <source>
        <dbReference type="EMBL" id="EAR13617.1"/>
    </source>
</evidence>
<comment type="caution">
    <text evidence="3">The sequence shown here is derived from an EMBL/GenBank/DDBJ whole genome shotgun (WGS) entry which is preliminary data.</text>
</comment>
<dbReference type="HOGENOM" id="CLU_102881_0_0_10"/>
<feature type="domain" description="Putative auto-transporter adhesin head GIN" evidence="2">
    <location>
        <begin position="28"/>
        <end position="212"/>
    </location>
</feature>
<keyword evidence="1" id="KW-0732">Signal</keyword>
<gene>
    <name evidence="3" type="ORF">PI23P_03947</name>
</gene>
<proteinExistence type="predicted"/>
<evidence type="ECO:0000259" key="2">
    <source>
        <dbReference type="Pfam" id="PF10988"/>
    </source>
</evidence>
<reference evidence="3 4" key="1">
    <citation type="submission" date="2006-02" db="EMBL/GenBank/DDBJ databases">
        <authorList>
            <person name="Murray A."/>
            <person name="Staley J."/>
            <person name="Ferriera S."/>
            <person name="Johnson J."/>
            <person name="Kravitz S."/>
            <person name="Halpern A."/>
            <person name="Remington K."/>
            <person name="Beeson K."/>
            <person name="Tran B."/>
            <person name="Rogers Y.-H."/>
            <person name="Friedman R."/>
            <person name="Venter J.C."/>
        </authorList>
    </citation>
    <scope>NUCLEOTIDE SEQUENCE [LARGE SCALE GENOMIC DNA]</scope>
    <source>
        <strain evidence="3 4">23-P</strain>
    </source>
</reference>
<dbReference type="InterPro" id="IPR021255">
    <property type="entry name" value="DUF2807"/>
</dbReference>
<dbReference type="Pfam" id="PF10988">
    <property type="entry name" value="DUF2807"/>
    <property type="match status" value="1"/>
</dbReference>
<dbReference type="Proteomes" id="UP000003053">
    <property type="component" value="Unassembled WGS sequence"/>
</dbReference>